<evidence type="ECO:0000313" key="2">
    <source>
        <dbReference type="EMBL" id="ABG52094.1"/>
    </source>
</evidence>
<dbReference type="KEGG" id="ter:Tery_2930"/>
<keyword evidence="1" id="KW-0812">Transmembrane</keyword>
<gene>
    <name evidence="2" type="ordered locus">Tery_2930</name>
</gene>
<dbReference type="AlphaFoldDB" id="Q110I0"/>
<evidence type="ECO:0000256" key="1">
    <source>
        <dbReference type="SAM" id="Phobius"/>
    </source>
</evidence>
<keyword evidence="1" id="KW-1133">Transmembrane helix</keyword>
<dbReference type="EMBL" id="CP000393">
    <property type="protein sequence ID" value="ABG52094.1"/>
    <property type="molecule type" value="Genomic_DNA"/>
</dbReference>
<dbReference type="RefSeq" id="WP_011612452.1">
    <property type="nucleotide sequence ID" value="NC_008312.1"/>
</dbReference>
<feature type="transmembrane region" description="Helical" evidence="1">
    <location>
        <begin position="55"/>
        <end position="74"/>
    </location>
</feature>
<sequence length="95" mass="11109">MIFYSIKIDVYQKLSSFIQLEVEIIKNTQTKNYKKREKASLKRVKRLITKKVKKVIAIAVVEVLESLAITFFMTKSSFATGKIYLQYGDLIFHRS</sequence>
<organism evidence="2">
    <name type="scientific">Trichodesmium erythraeum (strain IMS101)</name>
    <dbReference type="NCBI Taxonomy" id="203124"/>
    <lineage>
        <taxon>Bacteria</taxon>
        <taxon>Bacillati</taxon>
        <taxon>Cyanobacteriota</taxon>
        <taxon>Cyanophyceae</taxon>
        <taxon>Oscillatoriophycideae</taxon>
        <taxon>Oscillatoriales</taxon>
        <taxon>Microcoleaceae</taxon>
        <taxon>Trichodesmium</taxon>
    </lineage>
</organism>
<reference evidence="2" key="1">
    <citation type="submission" date="2006-06" db="EMBL/GenBank/DDBJ databases">
        <title>Complete sequence of Trichodesmium erythraeum IMS101.</title>
        <authorList>
            <consortium name="US DOE Joint Genome Institute"/>
            <person name="Copeland A."/>
            <person name="Lucas S."/>
            <person name="Lapidus A."/>
            <person name="Barry K."/>
            <person name="Detter J.C."/>
            <person name="Glavina del Rio T."/>
            <person name="Hammon N."/>
            <person name="Israni S."/>
            <person name="Dalin E."/>
            <person name="Tice H."/>
            <person name="Pitluck S."/>
            <person name="Kiss H."/>
            <person name="Munk A.C."/>
            <person name="Brettin T."/>
            <person name="Bruce D."/>
            <person name="Han C."/>
            <person name="Tapia R."/>
            <person name="Gilna P."/>
            <person name="Schmutz J."/>
            <person name="Larimer F."/>
            <person name="Land M."/>
            <person name="Hauser L."/>
            <person name="Kyrpides N."/>
            <person name="Kim E."/>
            <person name="Richardson P."/>
        </authorList>
    </citation>
    <scope>NUCLEOTIDE SEQUENCE [LARGE SCALE GENOMIC DNA]</scope>
    <source>
        <strain evidence="2">IMS101</strain>
    </source>
</reference>
<accession>Q110I0</accession>
<keyword evidence="1" id="KW-0472">Membrane</keyword>
<dbReference type="HOGENOM" id="CLU_2371901_0_0_3"/>
<protein>
    <submittedName>
        <fullName evidence="2">Uncharacterized protein</fullName>
    </submittedName>
</protein>
<proteinExistence type="predicted"/>
<name>Q110I0_TRIEI</name>